<keyword evidence="5 8" id="KW-0812">Transmembrane</keyword>
<proteinExistence type="predicted"/>
<dbReference type="Pfam" id="PF13231">
    <property type="entry name" value="PMT_2"/>
    <property type="match status" value="1"/>
</dbReference>
<comment type="subcellular location">
    <subcellularLocation>
        <location evidence="1">Cell membrane</location>
        <topology evidence="1">Multi-pass membrane protein</topology>
    </subcellularLocation>
</comment>
<name>A0ABR7SX17_HELCL</name>
<feature type="domain" description="Glycosyltransferase RgtA/B/C/D-like" evidence="9">
    <location>
        <begin position="92"/>
        <end position="227"/>
    </location>
</feature>
<feature type="transmembrane region" description="Helical" evidence="8">
    <location>
        <begin position="279"/>
        <end position="300"/>
    </location>
</feature>
<evidence type="ECO:0000313" key="11">
    <source>
        <dbReference type="Proteomes" id="UP000617402"/>
    </source>
</evidence>
<dbReference type="Proteomes" id="UP000617402">
    <property type="component" value="Unassembled WGS sequence"/>
</dbReference>
<comment type="caution">
    <text evidence="10">The sequence shown here is derived from an EMBL/GenBank/DDBJ whole genome shotgun (WGS) entry which is preliminary data.</text>
</comment>
<evidence type="ECO:0000256" key="1">
    <source>
        <dbReference type="ARBA" id="ARBA00004651"/>
    </source>
</evidence>
<keyword evidence="11" id="KW-1185">Reference proteome</keyword>
<keyword evidence="6 8" id="KW-1133">Transmembrane helix</keyword>
<sequence length="493" mass="57061">MFWRFPDRAELRELRWNFSLWALTIIVLIGFAMRLKGIENPFVDFHGWRQSDTAAVARYFYEREFNLLRPQLPYYGAPPNYAELEFGLVPGITAALYYIFGEVPWVARFVIIAFSLWSLLSVYRIGRQIWGEWAGLAAALTLAVHPLYVYFSRSFQPDVPMISLSLAAMANFLAWEKEADRRYMWRGVLWMTLAVLVKPPAAIFYLPLFFWWLRARGPKWEAGLAYVIIPLLFTAAYLRAIHGIAEHPFVSGLTTSFAARLWQEGIPLDWFADVGRGTFFFAVTPFFIIPAMIGLLRGLFSQERFWIVSWIAALAAFFLLVGNHVLNNLQYYFLPAVPLVALLTGATVDMSLSDYRSWKPRASLLLLLLVGGSFLVSASFQRWLPEKWLRDQPWTYERWYDVDEKTLNIGLALDKATPSESCLLINEYSPRSLFYSRRFGWFIDPAEFSEDFLEEARKGGADYLVWINEKPPQIGGLREGKWFSEGFWLIPLR</sequence>
<feature type="transmembrane region" description="Helical" evidence="8">
    <location>
        <begin position="106"/>
        <end position="126"/>
    </location>
</feature>
<evidence type="ECO:0000256" key="4">
    <source>
        <dbReference type="ARBA" id="ARBA00022679"/>
    </source>
</evidence>
<feature type="transmembrane region" description="Helical" evidence="8">
    <location>
        <begin position="16"/>
        <end position="35"/>
    </location>
</feature>
<dbReference type="InterPro" id="IPR050297">
    <property type="entry name" value="LipidA_mod_glycosyltrf_83"/>
</dbReference>
<feature type="transmembrane region" description="Helical" evidence="8">
    <location>
        <begin position="133"/>
        <end position="151"/>
    </location>
</feature>
<evidence type="ECO:0000256" key="2">
    <source>
        <dbReference type="ARBA" id="ARBA00022475"/>
    </source>
</evidence>
<gene>
    <name evidence="10" type="ORF">H1S01_00580</name>
</gene>
<accession>A0ABR7SX17</accession>
<evidence type="ECO:0000256" key="6">
    <source>
        <dbReference type="ARBA" id="ARBA00022989"/>
    </source>
</evidence>
<keyword evidence="2" id="KW-1003">Cell membrane</keyword>
<evidence type="ECO:0000259" key="9">
    <source>
        <dbReference type="Pfam" id="PF13231"/>
    </source>
</evidence>
<evidence type="ECO:0000256" key="3">
    <source>
        <dbReference type="ARBA" id="ARBA00022676"/>
    </source>
</evidence>
<feature type="transmembrane region" description="Helical" evidence="8">
    <location>
        <begin position="188"/>
        <end position="212"/>
    </location>
</feature>
<reference evidence="10 11" key="1">
    <citation type="submission" date="2020-07" db="EMBL/GenBank/DDBJ databases">
        <title>Draft whole-genome sequence of Heliobacterium chlorum DSM 3682, type strain.</title>
        <authorList>
            <person name="Kyndt J.A."/>
            <person name="Meyer T.E."/>
            <person name="Imhoff J.F."/>
        </authorList>
    </citation>
    <scope>NUCLEOTIDE SEQUENCE [LARGE SCALE GENOMIC DNA]</scope>
    <source>
        <strain evidence="10 11">DSM 3682</strain>
    </source>
</reference>
<keyword evidence="3" id="KW-0328">Glycosyltransferase</keyword>
<dbReference type="PANTHER" id="PTHR33908">
    <property type="entry name" value="MANNOSYLTRANSFERASE YKCB-RELATED"/>
    <property type="match status" value="1"/>
</dbReference>
<dbReference type="InterPro" id="IPR038731">
    <property type="entry name" value="RgtA/B/C-like"/>
</dbReference>
<evidence type="ECO:0000313" key="10">
    <source>
        <dbReference type="EMBL" id="MBC9783001.1"/>
    </source>
</evidence>
<dbReference type="EMBL" id="JACVHF010000001">
    <property type="protein sequence ID" value="MBC9783001.1"/>
    <property type="molecule type" value="Genomic_DNA"/>
</dbReference>
<dbReference type="RefSeq" id="WP_188038194.1">
    <property type="nucleotide sequence ID" value="NZ_JACVHF010000001.1"/>
</dbReference>
<feature type="transmembrane region" description="Helical" evidence="8">
    <location>
        <begin position="364"/>
        <end position="384"/>
    </location>
</feature>
<protein>
    <submittedName>
        <fullName evidence="10">Glycosyltransferase family 39 protein</fullName>
    </submittedName>
</protein>
<evidence type="ECO:0000256" key="8">
    <source>
        <dbReference type="SAM" id="Phobius"/>
    </source>
</evidence>
<dbReference type="PANTHER" id="PTHR33908:SF11">
    <property type="entry name" value="MEMBRANE PROTEIN"/>
    <property type="match status" value="1"/>
</dbReference>
<keyword evidence="7 8" id="KW-0472">Membrane</keyword>
<evidence type="ECO:0000256" key="5">
    <source>
        <dbReference type="ARBA" id="ARBA00022692"/>
    </source>
</evidence>
<feature type="transmembrane region" description="Helical" evidence="8">
    <location>
        <begin position="332"/>
        <end position="352"/>
    </location>
</feature>
<keyword evidence="4" id="KW-0808">Transferase</keyword>
<evidence type="ECO:0000256" key="7">
    <source>
        <dbReference type="ARBA" id="ARBA00023136"/>
    </source>
</evidence>
<feature type="transmembrane region" description="Helical" evidence="8">
    <location>
        <begin position="307"/>
        <end position="326"/>
    </location>
</feature>
<organism evidence="10 11">
    <name type="scientific">Heliobacterium chlorum</name>
    <dbReference type="NCBI Taxonomy" id="2698"/>
    <lineage>
        <taxon>Bacteria</taxon>
        <taxon>Bacillati</taxon>
        <taxon>Bacillota</taxon>
        <taxon>Clostridia</taxon>
        <taxon>Eubacteriales</taxon>
        <taxon>Heliobacteriaceae</taxon>
        <taxon>Heliobacterium</taxon>
    </lineage>
</organism>
<feature type="transmembrane region" description="Helical" evidence="8">
    <location>
        <begin position="224"/>
        <end position="245"/>
    </location>
</feature>